<evidence type="ECO:0000313" key="8">
    <source>
        <dbReference type="EMBL" id="HGB14747.1"/>
    </source>
</evidence>
<comment type="caution">
    <text evidence="8">The sequence shown here is derived from an EMBL/GenBank/DDBJ whole genome shotgun (WGS) entry which is preliminary data.</text>
</comment>
<dbReference type="Gene3D" id="3.90.550.10">
    <property type="entry name" value="Spore Coat Polysaccharide Biosynthesis Protein SpsA, Chain A"/>
    <property type="match status" value="1"/>
</dbReference>
<feature type="transmembrane region" description="Helical" evidence="7">
    <location>
        <begin position="474"/>
        <end position="495"/>
    </location>
</feature>
<dbReference type="InterPro" id="IPR029044">
    <property type="entry name" value="Nucleotide-diphossugar_trans"/>
</dbReference>
<dbReference type="SUPFAM" id="SSF53448">
    <property type="entry name" value="Nucleotide-diphospho-sugar transferases"/>
    <property type="match status" value="1"/>
</dbReference>
<keyword evidence="4 7" id="KW-0812">Transmembrane</keyword>
<dbReference type="AlphaFoldDB" id="A0A7C3SKT9"/>
<keyword evidence="5 7" id="KW-1133">Transmembrane helix</keyword>
<name>A0A7C3SKT9_9BACT</name>
<gene>
    <name evidence="8" type="ORF">ENV62_05880</name>
</gene>
<dbReference type="InterPro" id="IPR050321">
    <property type="entry name" value="Glycosyltr_2/OpgH_subfam"/>
</dbReference>
<keyword evidence="2" id="KW-0328">Glycosyltransferase</keyword>
<keyword evidence="6 7" id="KW-0472">Membrane</keyword>
<proteinExistence type="predicted"/>
<protein>
    <submittedName>
        <fullName evidence="8">Glycosyltransferase</fullName>
    </submittedName>
</protein>
<evidence type="ECO:0000256" key="7">
    <source>
        <dbReference type="SAM" id="Phobius"/>
    </source>
</evidence>
<evidence type="ECO:0000256" key="5">
    <source>
        <dbReference type="ARBA" id="ARBA00022989"/>
    </source>
</evidence>
<feature type="transmembrane region" description="Helical" evidence="7">
    <location>
        <begin position="437"/>
        <end position="454"/>
    </location>
</feature>
<feature type="transmembrane region" description="Helical" evidence="7">
    <location>
        <begin position="407"/>
        <end position="425"/>
    </location>
</feature>
<dbReference type="GO" id="GO:0016758">
    <property type="term" value="F:hexosyltransferase activity"/>
    <property type="evidence" value="ECO:0007669"/>
    <property type="project" value="TreeGrafter"/>
</dbReference>
<evidence type="ECO:0000256" key="3">
    <source>
        <dbReference type="ARBA" id="ARBA00022679"/>
    </source>
</evidence>
<dbReference type="GO" id="GO:0005886">
    <property type="term" value="C:plasma membrane"/>
    <property type="evidence" value="ECO:0007669"/>
    <property type="project" value="TreeGrafter"/>
</dbReference>
<dbReference type="Pfam" id="PF13641">
    <property type="entry name" value="Glyco_tranf_2_3"/>
    <property type="match status" value="1"/>
</dbReference>
<dbReference type="PANTHER" id="PTHR43867">
    <property type="entry name" value="CELLULOSE SYNTHASE CATALYTIC SUBUNIT A [UDP-FORMING]"/>
    <property type="match status" value="1"/>
</dbReference>
<feature type="transmembrane region" description="Helical" evidence="7">
    <location>
        <begin position="507"/>
        <end position="529"/>
    </location>
</feature>
<keyword evidence="3 8" id="KW-0808">Transferase</keyword>
<evidence type="ECO:0000256" key="1">
    <source>
        <dbReference type="ARBA" id="ARBA00004141"/>
    </source>
</evidence>
<feature type="transmembrane region" description="Helical" evidence="7">
    <location>
        <begin position="58"/>
        <end position="74"/>
    </location>
</feature>
<organism evidence="8">
    <name type="scientific">Desulfobacca acetoxidans</name>
    <dbReference type="NCBI Taxonomy" id="60893"/>
    <lineage>
        <taxon>Bacteria</taxon>
        <taxon>Pseudomonadati</taxon>
        <taxon>Thermodesulfobacteriota</taxon>
        <taxon>Desulfobaccia</taxon>
        <taxon>Desulfobaccales</taxon>
        <taxon>Desulfobaccaceae</taxon>
        <taxon>Desulfobacca</taxon>
    </lineage>
</organism>
<accession>A0A7C3SKT9</accession>
<comment type="subcellular location">
    <subcellularLocation>
        <location evidence="1">Membrane</location>
        <topology evidence="1">Multi-pass membrane protein</topology>
    </subcellularLocation>
</comment>
<feature type="transmembrane region" description="Helical" evidence="7">
    <location>
        <begin position="365"/>
        <end position="387"/>
    </location>
</feature>
<dbReference type="CDD" id="cd06421">
    <property type="entry name" value="CESA_CelA_like"/>
    <property type="match status" value="1"/>
</dbReference>
<evidence type="ECO:0000256" key="2">
    <source>
        <dbReference type="ARBA" id="ARBA00022676"/>
    </source>
</evidence>
<reference evidence="8" key="1">
    <citation type="journal article" date="2020" name="mSystems">
        <title>Genome- and Community-Level Interaction Insights into Carbon Utilization and Element Cycling Functions of Hydrothermarchaeota in Hydrothermal Sediment.</title>
        <authorList>
            <person name="Zhou Z."/>
            <person name="Liu Y."/>
            <person name="Xu W."/>
            <person name="Pan J."/>
            <person name="Luo Z.H."/>
            <person name="Li M."/>
        </authorList>
    </citation>
    <scope>NUCLEOTIDE SEQUENCE [LARGE SCALE GENOMIC DNA]</scope>
    <source>
        <strain evidence="8">SpSt-776</strain>
    </source>
</reference>
<evidence type="ECO:0000256" key="6">
    <source>
        <dbReference type="ARBA" id="ARBA00023136"/>
    </source>
</evidence>
<evidence type="ECO:0000256" key="4">
    <source>
        <dbReference type="ARBA" id="ARBA00022692"/>
    </source>
</evidence>
<feature type="transmembrane region" description="Helical" evidence="7">
    <location>
        <begin position="86"/>
        <end position="109"/>
    </location>
</feature>
<dbReference type="EMBL" id="DTHB01000043">
    <property type="protein sequence ID" value="HGB14747.1"/>
    <property type="molecule type" value="Genomic_DNA"/>
</dbReference>
<sequence length="546" mass="62505">MNVATSGPVAPAGPGLGKGFSLSGNPLRFLWADRRRRLPYRRYLDLEDRSRRLAAQNYSLLTLVSATLYLYWLAQLVWRTRGWQDFLFFAAEFLAFVLLMFLAFDIWWLRYHHPDGLPLETRLPVDIFVTYCGEPYEVIKTTLQGVSRIEYQPVQVYVLDDRGSARVEALSRSLGFHYLSRPRAGLPLKDNKSGNLNFALKASQGDLILVLDADQVPQPDILSRLVGFFRLPRVAYVQSKQDFCLPNGDPFYNRDEIFYEVVQSANDRANAVISCGSGVVYRRQALEELGGFATWNIVEDFTTSYELLSRGWKGIYFPYALSRGLAPATLAGVYRQRFQWCLDTMRIFFWDNPLLKKGLTFTQRLHFLMIMVCYLVSGLVFPVFYLIPLLSYWQGHSFVQGQEMEYLALRGAYVLATILMFRSLFLGKKPAKQFKMLCGLFPVFTGAICAALFYPPGRKPSYRINNGSPFSGSWQWWPLAPQFFLVFLHFILPFLAFRLGWAPLKLILVNSLISAFVIWALADVIVAGLKKPRWSPAMDPRQVYGA</sequence>
<dbReference type="PANTHER" id="PTHR43867:SF2">
    <property type="entry name" value="CELLULOSE SYNTHASE CATALYTIC SUBUNIT A [UDP-FORMING]"/>
    <property type="match status" value="1"/>
</dbReference>